<keyword evidence="2" id="KW-1185">Reference proteome</keyword>
<comment type="caution">
    <text evidence="1">The sequence shown here is derived from an EMBL/GenBank/DDBJ whole genome shotgun (WGS) entry which is preliminary data.</text>
</comment>
<organism evidence="1 2">
    <name type="scientific">Geotrichum galactomycetum</name>
    <dbReference type="NCBI Taxonomy" id="27317"/>
    <lineage>
        <taxon>Eukaryota</taxon>
        <taxon>Fungi</taxon>
        <taxon>Dikarya</taxon>
        <taxon>Ascomycota</taxon>
        <taxon>Saccharomycotina</taxon>
        <taxon>Dipodascomycetes</taxon>
        <taxon>Dipodascales</taxon>
        <taxon>Dipodascaceae</taxon>
        <taxon>Geotrichum</taxon>
    </lineage>
</organism>
<dbReference type="Proteomes" id="UP000744676">
    <property type="component" value="Unassembled WGS sequence"/>
</dbReference>
<gene>
    <name evidence="1" type="ORF">D0Z00_001422</name>
</gene>
<dbReference type="EMBL" id="QVQA01000026">
    <property type="protein sequence ID" value="KAF5100085.1"/>
    <property type="molecule type" value="Genomic_DNA"/>
</dbReference>
<sequence>MMEVLLGPLGTTNIVHCQLDPASLESTCTSAVSKLAFANGLEYIASTNEVISAETTRGRVTRYPVLPGGKLDVANSHSLYFGMALDNVRRVPGTRDFVVATFPDLERLFPALKSPASYKGTVPARALYVRESNDYSHEQVIYNDDGQVLSFVTGYLYAQGAGKLLGGSVLYEGLLVCKVDPKVIGDA</sequence>
<protein>
    <submittedName>
        <fullName evidence="1">Uncharacterized protein</fullName>
    </submittedName>
</protein>
<reference evidence="1 2" key="1">
    <citation type="journal article" date="2020" name="Front. Microbiol.">
        <title>Phenotypic and Genetic Characterization of the Cheese Ripening Yeast Geotrichum candidum.</title>
        <authorList>
            <person name="Perkins V."/>
            <person name="Vignola S."/>
            <person name="Lessard M.H."/>
            <person name="Plante P.L."/>
            <person name="Corbeil J."/>
            <person name="Dugat-Bony E."/>
            <person name="Frenette M."/>
            <person name="Labrie S."/>
        </authorList>
    </citation>
    <scope>NUCLEOTIDE SEQUENCE [LARGE SCALE GENOMIC DNA]</scope>
    <source>
        <strain evidence="1 2">LMA-1147</strain>
    </source>
</reference>
<evidence type="ECO:0000313" key="1">
    <source>
        <dbReference type="EMBL" id="KAF5100085.1"/>
    </source>
</evidence>
<proteinExistence type="predicted"/>
<accession>A0ACB6V765</accession>
<evidence type="ECO:0000313" key="2">
    <source>
        <dbReference type="Proteomes" id="UP000744676"/>
    </source>
</evidence>
<name>A0ACB6V765_9ASCO</name>